<evidence type="ECO:0000313" key="2">
    <source>
        <dbReference type="Proteomes" id="UP000198539"/>
    </source>
</evidence>
<dbReference type="EMBL" id="FNOM01000002">
    <property type="protein sequence ID" value="SDW41359.1"/>
    <property type="molecule type" value="Genomic_DNA"/>
</dbReference>
<evidence type="ECO:0000313" key="1">
    <source>
        <dbReference type="EMBL" id="SDW41359.1"/>
    </source>
</evidence>
<protein>
    <submittedName>
        <fullName evidence="1">Uncharacterized protein</fullName>
    </submittedName>
</protein>
<reference evidence="1 2" key="1">
    <citation type="submission" date="2016-10" db="EMBL/GenBank/DDBJ databases">
        <authorList>
            <person name="de Groot N.N."/>
        </authorList>
    </citation>
    <scope>NUCLEOTIDE SEQUENCE [LARGE SCALE GENOMIC DNA]</scope>
    <source>
        <strain evidence="1 2">CGMCC 1.8894</strain>
    </source>
</reference>
<dbReference type="AlphaFoldDB" id="A0A1H2TDR8"/>
<gene>
    <name evidence="1" type="ORF">SAMN04488238_1027</name>
</gene>
<dbReference type="Proteomes" id="UP000198539">
    <property type="component" value="Unassembled WGS sequence"/>
</dbReference>
<name>A0A1H2TDR8_9RHOB</name>
<keyword evidence="2" id="KW-1185">Reference proteome</keyword>
<proteinExistence type="predicted"/>
<accession>A0A1H2TDR8</accession>
<organism evidence="1 2">
    <name type="scientific">Roseicitreum antarcticum</name>
    <dbReference type="NCBI Taxonomy" id="564137"/>
    <lineage>
        <taxon>Bacteria</taxon>
        <taxon>Pseudomonadati</taxon>
        <taxon>Pseudomonadota</taxon>
        <taxon>Alphaproteobacteria</taxon>
        <taxon>Rhodobacterales</taxon>
        <taxon>Paracoccaceae</taxon>
        <taxon>Roseicitreum</taxon>
    </lineage>
</organism>
<sequence length="62" mass="6995">MMQVPFRSRMYPALSSCNKECLPEGRNGKPMIDRRLVGQLLGMMPSARKRSNKSKNARSVAI</sequence>